<sequence length="126" mass="12969">MSLFRRAYLTVALALASLALSSALAPGAKAQLRTGSYTVEGQNPDGSAYEGTFELLEGPNAAWVARWNVGNAQIIGLGLIQGGMLALSFSVEGRPGIAVYGVEPDGSLRGTWTSGGGLGTEVLKAR</sequence>
<name>A0ABT8AET5_9PROT</name>
<accession>A0ABT8AET5</accession>
<keyword evidence="1" id="KW-0732">Signal</keyword>
<keyword evidence="3" id="KW-1185">Reference proteome</keyword>
<dbReference type="InterPro" id="IPR006311">
    <property type="entry name" value="TAT_signal"/>
</dbReference>
<dbReference type="PROSITE" id="PS51318">
    <property type="entry name" value="TAT"/>
    <property type="match status" value="1"/>
</dbReference>
<dbReference type="Proteomes" id="UP001529369">
    <property type="component" value="Unassembled WGS sequence"/>
</dbReference>
<protein>
    <submittedName>
        <fullName evidence="2">Uncharacterized protein</fullName>
    </submittedName>
</protein>
<evidence type="ECO:0000313" key="2">
    <source>
        <dbReference type="EMBL" id="MDN3568272.1"/>
    </source>
</evidence>
<feature type="signal peptide" evidence="1">
    <location>
        <begin position="1"/>
        <end position="30"/>
    </location>
</feature>
<proteinExistence type="predicted"/>
<dbReference type="EMBL" id="JAUFPN010000206">
    <property type="protein sequence ID" value="MDN3568272.1"/>
    <property type="molecule type" value="Genomic_DNA"/>
</dbReference>
<gene>
    <name evidence="2" type="ORF">QWZ14_28160</name>
</gene>
<organism evidence="2 3">
    <name type="scientific">Paeniroseomonas aquatica</name>
    <dbReference type="NCBI Taxonomy" id="373043"/>
    <lineage>
        <taxon>Bacteria</taxon>
        <taxon>Pseudomonadati</taxon>
        <taxon>Pseudomonadota</taxon>
        <taxon>Alphaproteobacteria</taxon>
        <taxon>Acetobacterales</taxon>
        <taxon>Acetobacteraceae</taxon>
        <taxon>Paeniroseomonas</taxon>
    </lineage>
</organism>
<feature type="chain" id="PRO_5045094299" evidence="1">
    <location>
        <begin position="31"/>
        <end position="126"/>
    </location>
</feature>
<dbReference type="RefSeq" id="WP_290320378.1">
    <property type="nucleotide sequence ID" value="NZ_JAUFPN010000206.1"/>
</dbReference>
<evidence type="ECO:0000313" key="3">
    <source>
        <dbReference type="Proteomes" id="UP001529369"/>
    </source>
</evidence>
<evidence type="ECO:0000256" key="1">
    <source>
        <dbReference type="SAM" id="SignalP"/>
    </source>
</evidence>
<comment type="caution">
    <text evidence="2">The sequence shown here is derived from an EMBL/GenBank/DDBJ whole genome shotgun (WGS) entry which is preliminary data.</text>
</comment>
<reference evidence="3" key="1">
    <citation type="journal article" date="2019" name="Int. J. Syst. Evol. Microbiol.">
        <title>The Global Catalogue of Microorganisms (GCM) 10K type strain sequencing project: providing services to taxonomists for standard genome sequencing and annotation.</title>
        <authorList>
            <consortium name="The Broad Institute Genomics Platform"/>
            <consortium name="The Broad Institute Genome Sequencing Center for Infectious Disease"/>
            <person name="Wu L."/>
            <person name="Ma J."/>
        </authorList>
    </citation>
    <scope>NUCLEOTIDE SEQUENCE [LARGE SCALE GENOMIC DNA]</scope>
    <source>
        <strain evidence="3">CECT 7131</strain>
    </source>
</reference>